<proteinExistence type="predicted"/>
<accession>W9XJI3</accession>
<dbReference type="Proteomes" id="UP000019478">
    <property type="component" value="Unassembled WGS sequence"/>
</dbReference>
<dbReference type="AlphaFoldDB" id="W9XJI3"/>
<keyword evidence="2" id="KW-1185">Reference proteome</keyword>
<dbReference type="EMBL" id="AMGY01000010">
    <property type="protein sequence ID" value="EXJ77505.1"/>
    <property type="molecule type" value="Genomic_DNA"/>
</dbReference>
<dbReference type="HOGENOM" id="CLU_2922418_0_0_1"/>
<evidence type="ECO:0000313" key="1">
    <source>
        <dbReference type="EMBL" id="EXJ77505.1"/>
    </source>
</evidence>
<protein>
    <submittedName>
        <fullName evidence="1">Uncharacterized protein</fullName>
    </submittedName>
</protein>
<sequence length="61" mass="6702">MGGMCPSYRPCWTRLYSGIMLISTGSTSLGLVRLATGIGSWGHTLSTSVHNTHAYLWRRTT</sequence>
<evidence type="ECO:0000313" key="2">
    <source>
        <dbReference type="Proteomes" id="UP000019478"/>
    </source>
</evidence>
<name>W9XJI3_9EURO</name>
<organism evidence="1 2">
    <name type="scientific">Capronia epimyces CBS 606.96</name>
    <dbReference type="NCBI Taxonomy" id="1182542"/>
    <lineage>
        <taxon>Eukaryota</taxon>
        <taxon>Fungi</taxon>
        <taxon>Dikarya</taxon>
        <taxon>Ascomycota</taxon>
        <taxon>Pezizomycotina</taxon>
        <taxon>Eurotiomycetes</taxon>
        <taxon>Chaetothyriomycetidae</taxon>
        <taxon>Chaetothyriales</taxon>
        <taxon>Herpotrichiellaceae</taxon>
        <taxon>Capronia</taxon>
    </lineage>
</organism>
<dbReference type="RefSeq" id="XP_007738015.1">
    <property type="nucleotide sequence ID" value="XM_007739825.1"/>
</dbReference>
<gene>
    <name evidence="1" type="ORF">A1O3_09731</name>
</gene>
<reference evidence="1 2" key="1">
    <citation type="submission" date="2013-03" db="EMBL/GenBank/DDBJ databases">
        <title>The Genome Sequence of Capronia epimyces CBS 606.96.</title>
        <authorList>
            <consortium name="The Broad Institute Genomics Platform"/>
            <person name="Cuomo C."/>
            <person name="de Hoog S."/>
            <person name="Gorbushina A."/>
            <person name="Walker B."/>
            <person name="Young S.K."/>
            <person name="Zeng Q."/>
            <person name="Gargeya S."/>
            <person name="Fitzgerald M."/>
            <person name="Haas B."/>
            <person name="Abouelleil A."/>
            <person name="Allen A.W."/>
            <person name="Alvarado L."/>
            <person name="Arachchi H.M."/>
            <person name="Berlin A.M."/>
            <person name="Chapman S.B."/>
            <person name="Gainer-Dewar J."/>
            <person name="Goldberg J."/>
            <person name="Griggs A."/>
            <person name="Gujja S."/>
            <person name="Hansen M."/>
            <person name="Howarth C."/>
            <person name="Imamovic A."/>
            <person name="Ireland A."/>
            <person name="Larimer J."/>
            <person name="McCowan C."/>
            <person name="Murphy C."/>
            <person name="Pearson M."/>
            <person name="Poon T.W."/>
            <person name="Priest M."/>
            <person name="Roberts A."/>
            <person name="Saif S."/>
            <person name="Shea T."/>
            <person name="Sisk P."/>
            <person name="Sykes S."/>
            <person name="Wortman J."/>
            <person name="Nusbaum C."/>
            <person name="Birren B."/>
        </authorList>
    </citation>
    <scope>NUCLEOTIDE SEQUENCE [LARGE SCALE GENOMIC DNA]</scope>
    <source>
        <strain evidence="1 2">CBS 606.96</strain>
    </source>
</reference>
<comment type="caution">
    <text evidence="1">The sequence shown here is derived from an EMBL/GenBank/DDBJ whole genome shotgun (WGS) entry which is preliminary data.</text>
</comment>
<dbReference type="GeneID" id="19173815"/>